<sequence>MTASGSQPDTPGAVAAASAYPGSQSSPTGNSWTPAAGASTSIGKTRAQVRAELLQAEEAGLLPTLNAEYPPSADTIVRNQAQFQQTRQAWRADFQAGVAAR</sequence>
<feature type="region of interest" description="Disordered" evidence="1">
    <location>
        <begin position="1"/>
        <end position="45"/>
    </location>
</feature>
<evidence type="ECO:0000313" key="2">
    <source>
        <dbReference type="EMBL" id="RKF35913.1"/>
    </source>
</evidence>
<organism evidence="2 3">
    <name type="scientific">Paraburkholderia fungorum</name>
    <dbReference type="NCBI Taxonomy" id="134537"/>
    <lineage>
        <taxon>Bacteria</taxon>
        <taxon>Pseudomonadati</taxon>
        <taxon>Pseudomonadota</taxon>
        <taxon>Betaproteobacteria</taxon>
        <taxon>Burkholderiales</taxon>
        <taxon>Burkholderiaceae</taxon>
        <taxon>Paraburkholderia</taxon>
    </lineage>
</organism>
<dbReference type="Pfam" id="PF13663">
    <property type="entry name" value="DUF4148"/>
    <property type="match status" value="1"/>
</dbReference>
<gene>
    <name evidence="2" type="ORF">BCY88_08800</name>
</gene>
<feature type="compositionally biased region" description="Polar residues" evidence="1">
    <location>
        <begin position="21"/>
        <end position="43"/>
    </location>
</feature>
<evidence type="ECO:0000256" key="1">
    <source>
        <dbReference type="SAM" id="MobiDB-lite"/>
    </source>
</evidence>
<evidence type="ECO:0008006" key="4">
    <source>
        <dbReference type="Google" id="ProtNLM"/>
    </source>
</evidence>
<dbReference type="InterPro" id="IPR025421">
    <property type="entry name" value="DUF4148"/>
</dbReference>
<proteinExistence type="predicted"/>
<accession>A0A420FSV8</accession>
<protein>
    <recommendedName>
        <fullName evidence="4">DUF4148 domain-containing protein</fullName>
    </recommendedName>
</protein>
<dbReference type="EMBL" id="MCAS01000045">
    <property type="protein sequence ID" value="RKF35913.1"/>
    <property type="molecule type" value="Genomic_DNA"/>
</dbReference>
<dbReference type="AlphaFoldDB" id="A0A420FSV8"/>
<name>A0A420FSV8_9BURK</name>
<dbReference type="Proteomes" id="UP000283709">
    <property type="component" value="Unassembled WGS sequence"/>
</dbReference>
<comment type="caution">
    <text evidence="2">The sequence shown here is derived from an EMBL/GenBank/DDBJ whole genome shotgun (WGS) entry which is preliminary data.</text>
</comment>
<evidence type="ECO:0000313" key="3">
    <source>
        <dbReference type="Proteomes" id="UP000283709"/>
    </source>
</evidence>
<reference evidence="2 3" key="1">
    <citation type="submission" date="2016-07" db="EMBL/GenBank/DDBJ databases">
        <title>Genome analysis of Burkholderia fungorum ES3-20.</title>
        <authorList>
            <person name="Xu D."/>
            <person name="Yao R."/>
            <person name="Zheng S."/>
        </authorList>
    </citation>
    <scope>NUCLEOTIDE SEQUENCE [LARGE SCALE GENOMIC DNA]</scope>
    <source>
        <strain evidence="2 3">ES3-20</strain>
    </source>
</reference>